<dbReference type="PANTHER" id="PTHR30625">
    <property type="entry name" value="PROTEIN TOLQ"/>
    <property type="match status" value="1"/>
</dbReference>
<feature type="domain" description="MotA/TolQ/ExbB proton channel" evidence="11">
    <location>
        <begin position="131"/>
        <end position="234"/>
    </location>
</feature>
<keyword evidence="9 10" id="KW-0131">Cell cycle</keyword>
<keyword evidence="3 10" id="KW-1003">Cell membrane</keyword>
<comment type="similarity">
    <text evidence="2 10">Belongs to the ExbB/TolQ family.</text>
</comment>
<evidence type="ECO:0000256" key="3">
    <source>
        <dbReference type="ARBA" id="ARBA00022475"/>
    </source>
</evidence>
<comment type="subcellular location">
    <subcellularLocation>
        <location evidence="10">Cell inner membrane</location>
        <topology evidence="10">Multi-pass membrane protein</topology>
    </subcellularLocation>
    <subcellularLocation>
        <location evidence="1">Cell membrane</location>
        <topology evidence="1">Multi-pass membrane protein</topology>
    </subcellularLocation>
</comment>
<dbReference type="Pfam" id="PF01618">
    <property type="entry name" value="MotA_ExbB"/>
    <property type="match status" value="1"/>
</dbReference>
<comment type="function">
    <text evidence="10">Part of the Tol-Pal system, which plays a role in outer membrane invagination during cell division and is important for maintaining outer membrane integrity.</text>
</comment>
<evidence type="ECO:0000259" key="11">
    <source>
        <dbReference type="Pfam" id="PF01618"/>
    </source>
</evidence>
<evidence type="ECO:0000256" key="9">
    <source>
        <dbReference type="ARBA" id="ARBA00023306"/>
    </source>
</evidence>
<evidence type="ECO:0000256" key="1">
    <source>
        <dbReference type="ARBA" id="ARBA00004651"/>
    </source>
</evidence>
<gene>
    <name evidence="10 12" type="primary">tolQ</name>
    <name evidence="12" type="ORF">D3874_27070</name>
</gene>
<keyword evidence="5 10" id="KW-0132">Cell division</keyword>
<feature type="transmembrane region" description="Helical" evidence="10">
    <location>
        <begin position="153"/>
        <end position="177"/>
    </location>
</feature>
<accession>A0A418VUF9</accession>
<dbReference type="GO" id="GO:0051301">
    <property type="term" value="P:cell division"/>
    <property type="evidence" value="ECO:0007669"/>
    <property type="project" value="UniProtKB-UniRule"/>
</dbReference>
<feature type="transmembrane region" description="Helical" evidence="10">
    <location>
        <begin position="197"/>
        <end position="219"/>
    </location>
</feature>
<protein>
    <recommendedName>
        <fullName evidence="10">Tol-Pal system protein TolQ</fullName>
    </recommendedName>
</protein>
<evidence type="ECO:0000256" key="10">
    <source>
        <dbReference type="HAMAP-Rule" id="MF_02202"/>
    </source>
</evidence>
<dbReference type="NCBIfam" id="TIGR02796">
    <property type="entry name" value="tolQ"/>
    <property type="match status" value="1"/>
</dbReference>
<sequence>MNPETATPLTSPVGDIAATGLGGATPPDMSILGLFLQADWIVKIVVVLLILASFWSWAIIIDKLRRLRRVQVQADQFEEAFWSGNSIDDLYDRIAGRPEHPMALVFVAAMREWRRATDRLTQPAANLATGLGERISKVMRVALNRELDGLERYLGFLATVGSTAPFVGLFGTVWGIMNSFSAIALSKNTSLSVVAPGIAEALFATALGLVAAIPAVIAYNKLSSDVGRFEGRLESFADEFSAILSRQLDERRP</sequence>
<dbReference type="RefSeq" id="WP_119782806.1">
    <property type="nucleotide sequence ID" value="NZ_QYUK01000016.1"/>
</dbReference>
<comment type="subunit">
    <text evidence="10">The Tol-Pal system is composed of five core proteins: the inner membrane proteins TolA, TolQ and TolR, the periplasmic protein TolB and the outer membrane protein Pal. They form a network linking the inner and outer membranes and the peptidoglycan layer.</text>
</comment>
<evidence type="ECO:0000313" key="13">
    <source>
        <dbReference type="Proteomes" id="UP000284605"/>
    </source>
</evidence>
<evidence type="ECO:0000256" key="6">
    <source>
        <dbReference type="ARBA" id="ARBA00022692"/>
    </source>
</evidence>
<dbReference type="EMBL" id="QYUK01000016">
    <property type="protein sequence ID" value="RJF80754.1"/>
    <property type="molecule type" value="Genomic_DNA"/>
</dbReference>
<keyword evidence="13" id="KW-1185">Reference proteome</keyword>
<reference evidence="12 13" key="1">
    <citation type="submission" date="2018-09" db="EMBL/GenBank/DDBJ databases">
        <authorList>
            <person name="Zhu H."/>
        </authorList>
    </citation>
    <scope>NUCLEOTIDE SEQUENCE [LARGE SCALE GENOMIC DNA]</scope>
    <source>
        <strain evidence="12 13">K1W22B-8</strain>
    </source>
</reference>
<dbReference type="AlphaFoldDB" id="A0A418VUF9"/>
<evidence type="ECO:0000256" key="7">
    <source>
        <dbReference type="ARBA" id="ARBA00022989"/>
    </source>
</evidence>
<feature type="transmembrane region" description="Helical" evidence="10">
    <location>
        <begin position="40"/>
        <end position="61"/>
    </location>
</feature>
<name>A0A418VUF9_9PROT</name>
<dbReference type="InterPro" id="IPR002898">
    <property type="entry name" value="MotA_ExbB_proton_chnl"/>
</dbReference>
<organism evidence="12 13">
    <name type="scientific">Oleomonas cavernae</name>
    <dbReference type="NCBI Taxonomy" id="2320859"/>
    <lineage>
        <taxon>Bacteria</taxon>
        <taxon>Pseudomonadati</taxon>
        <taxon>Pseudomonadota</taxon>
        <taxon>Alphaproteobacteria</taxon>
        <taxon>Acetobacterales</taxon>
        <taxon>Acetobacteraceae</taxon>
        <taxon>Oleomonas</taxon>
    </lineage>
</organism>
<keyword evidence="8 10" id="KW-0472">Membrane</keyword>
<dbReference type="InterPro" id="IPR050790">
    <property type="entry name" value="ExbB/TolQ_transport"/>
</dbReference>
<dbReference type="GO" id="GO:0005886">
    <property type="term" value="C:plasma membrane"/>
    <property type="evidence" value="ECO:0007669"/>
    <property type="project" value="UniProtKB-SubCell"/>
</dbReference>
<keyword evidence="6 10" id="KW-0812">Transmembrane</keyword>
<evidence type="ECO:0000256" key="2">
    <source>
        <dbReference type="ARBA" id="ARBA00010442"/>
    </source>
</evidence>
<proteinExistence type="inferred from homology"/>
<evidence type="ECO:0000256" key="4">
    <source>
        <dbReference type="ARBA" id="ARBA00022519"/>
    </source>
</evidence>
<comment type="caution">
    <text evidence="12">The sequence shown here is derived from an EMBL/GenBank/DDBJ whole genome shotgun (WGS) entry which is preliminary data.</text>
</comment>
<evidence type="ECO:0000256" key="8">
    <source>
        <dbReference type="ARBA" id="ARBA00023136"/>
    </source>
</evidence>
<dbReference type="HAMAP" id="MF_02202">
    <property type="entry name" value="TolQ"/>
    <property type="match status" value="1"/>
</dbReference>
<keyword evidence="4 10" id="KW-0997">Cell inner membrane</keyword>
<dbReference type="InterPro" id="IPR014163">
    <property type="entry name" value="Tol-Pal_TolQ"/>
</dbReference>
<dbReference type="OrthoDB" id="9805133at2"/>
<dbReference type="Proteomes" id="UP000284605">
    <property type="component" value="Unassembled WGS sequence"/>
</dbReference>
<dbReference type="GO" id="GO:0017038">
    <property type="term" value="P:protein import"/>
    <property type="evidence" value="ECO:0007669"/>
    <property type="project" value="TreeGrafter"/>
</dbReference>
<evidence type="ECO:0000256" key="5">
    <source>
        <dbReference type="ARBA" id="ARBA00022618"/>
    </source>
</evidence>
<dbReference type="PANTHER" id="PTHR30625:SF3">
    <property type="entry name" value="TOL-PAL SYSTEM PROTEIN TOLQ"/>
    <property type="match status" value="1"/>
</dbReference>
<keyword evidence="7 10" id="KW-1133">Transmembrane helix</keyword>
<evidence type="ECO:0000313" key="12">
    <source>
        <dbReference type="EMBL" id="RJF80754.1"/>
    </source>
</evidence>
<dbReference type="GO" id="GO:0043213">
    <property type="term" value="P:bacteriocin transport"/>
    <property type="evidence" value="ECO:0007669"/>
    <property type="project" value="InterPro"/>
</dbReference>